<dbReference type="OMA" id="HTLDDSW"/>
<dbReference type="PANTHER" id="PTHR18901">
    <property type="entry name" value="2-DEOXYGLUCOSE-6-PHOSPHATE PHOSPHATASE 2"/>
    <property type="match status" value="1"/>
</dbReference>
<gene>
    <name evidence="1" type="ORF">GTHE00462_LOCUS3878</name>
</gene>
<reference evidence="1" key="1">
    <citation type="submission" date="2021-01" db="EMBL/GenBank/DDBJ databases">
        <authorList>
            <person name="Corre E."/>
            <person name="Pelletier E."/>
            <person name="Niang G."/>
            <person name="Scheremetjew M."/>
            <person name="Finn R."/>
            <person name="Kale V."/>
            <person name="Holt S."/>
            <person name="Cochrane G."/>
            <person name="Meng A."/>
            <person name="Brown T."/>
            <person name="Cohen L."/>
        </authorList>
    </citation>
    <scope>NUCLEOTIDE SEQUENCE</scope>
    <source>
        <strain evidence="1">CCMP 2712</strain>
    </source>
</reference>
<dbReference type="SFLD" id="SFLDG01129">
    <property type="entry name" value="C1.5:_HAD__Beta-PGM__Phosphata"/>
    <property type="match status" value="1"/>
</dbReference>
<dbReference type="EMBL" id="HBKN01004698">
    <property type="protein sequence ID" value="CAE2256406.1"/>
    <property type="molecule type" value="Transcribed_RNA"/>
</dbReference>
<accession>A0A7S4J979</accession>
<dbReference type="InterPro" id="IPR023198">
    <property type="entry name" value="PGP-like_dom2"/>
</dbReference>
<organism evidence="1">
    <name type="scientific">Guillardia theta</name>
    <name type="common">Cryptophyte</name>
    <name type="synonym">Cryptomonas phi</name>
    <dbReference type="NCBI Taxonomy" id="55529"/>
    <lineage>
        <taxon>Eukaryota</taxon>
        <taxon>Cryptophyceae</taxon>
        <taxon>Pyrenomonadales</taxon>
        <taxon>Geminigeraceae</taxon>
        <taxon>Guillardia</taxon>
    </lineage>
</organism>
<proteinExistence type="predicted"/>
<dbReference type="SFLD" id="SFLDS00003">
    <property type="entry name" value="Haloacid_Dehalogenase"/>
    <property type="match status" value="1"/>
</dbReference>
<dbReference type="AlphaFoldDB" id="A0A7S4J979"/>
<dbReference type="InterPro" id="IPR036412">
    <property type="entry name" value="HAD-like_sf"/>
</dbReference>
<dbReference type="NCBIfam" id="TIGR01509">
    <property type="entry name" value="HAD-SF-IA-v3"/>
    <property type="match status" value="1"/>
</dbReference>
<dbReference type="InterPro" id="IPR041492">
    <property type="entry name" value="HAD_2"/>
</dbReference>
<dbReference type="InterPro" id="IPR006439">
    <property type="entry name" value="HAD-SF_hydro_IA"/>
</dbReference>
<dbReference type="SUPFAM" id="SSF56784">
    <property type="entry name" value="HAD-like"/>
    <property type="match status" value="1"/>
</dbReference>
<sequence>MVVKMVLWDNDGVLMDTEGLFMLSNKQVLSQHGIELTQEEFCDVNLTQGRSVLELISRGDEAKLDELRAQRDELYSQLLSGSDCRIPGMLDVVKAVGKTCRMAIVTSSKRNHFELMHKSSGIVEHMEFCLASGDYPRSKPHPDPYLEAMRRAACSPDECLVVEDSPRGMQAAVAAGIRCVVIPNPLVADRAWEEATRVVRTPQELLASLQEIILAASNS</sequence>
<evidence type="ECO:0008006" key="2">
    <source>
        <dbReference type="Google" id="ProtNLM"/>
    </source>
</evidence>
<name>A0A7S4J979_GUITH</name>
<dbReference type="CDD" id="cd07505">
    <property type="entry name" value="HAD_BPGM-like"/>
    <property type="match status" value="1"/>
</dbReference>
<dbReference type="PANTHER" id="PTHR18901:SF38">
    <property type="entry name" value="PSEUDOURIDINE-5'-PHOSPHATASE"/>
    <property type="match status" value="1"/>
</dbReference>
<evidence type="ECO:0000313" key="1">
    <source>
        <dbReference type="EMBL" id="CAE2256406.1"/>
    </source>
</evidence>
<dbReference type="Gene3D" id="1.10.150.240">
    <property type="entry name" value="Putative phosphatase, domain 2"/>
    <property type="match status" value="1"/>
</dbReference>
<dbReference type="InterPro" id="IPR023214">
    <property type="entry name" value="HAD_sf"/>
</dbReference>
<dbReference type="Gene3D" id="3.40.50.1000">
    <property type="entry name" value="HAD superfamily/HAD-like"/>
    <property type="match status" value="1"/>
</dbReference>
<protein>
    <recommendedName>
        <fullName evidence="2">HAD family phosphatase</fullName>
    </recommendedName>
</protein>
<dbReference type="Pfam" id="PF13419">
    <property type="entry name" value="HAD_2"/>
    <property type="match status" value="1"/>
</dbReference>